<dbReference type="Gene3D" id="3.80.10.10">
    <property type="entry name" value="Ribonuclease Inhibitor"/>
    <property type="match status" value="2"/>
</dbReference>
<dbReference type="Proteomes" id="UP001152797">
    <property type="component" value="Unassembled WGS sequence"/>
</dbReference>
<evidence type="ECO:0000313" key="5">
    <source>
        <dbReference type="EMBL" id="CAL4800466.1"/>
    </source>
</evidence>
<dbReference type="InterPro" id="IPR001611">
    <property type="entry name" value="Leu-rich_rpt"/>
</dbReference>
<dbReference type="InterPro" id="IPR032675">
    <property type="entry name" value="LRR_dom_sf"/>
</dbReference>
<dbReference type="OrthoDB" id="1055097at2759"/>
<keyword evidence="2" id="KW-0677">Repeat</keyword>
<dbReference type="SUPFAM" id="SSF52058">
    <property type="entry name" value="L domain-like"/>
    <property type="match status" value="1"/>
</dbReference>
<gene>
    <name evidence="3" type="ORF">C1SCF055_LOCUS38150</name>
</gene>
<dbReference type="PANTHER" id="PTHR24366:SF96">
    <property type="entry name" value="LEUCINE RICH REPEAT CONTAINING 53"/>
    <property type="match status" value="1"/>
</dbReference>
<accession>A0A9P1GK09</accession>
<dbReference type="InterPro" id="IPR003591">
    <property type="entry name" value="Leu-rich_rpt_typical-subtyp"/>
</dbReference>
<comment type="caution">
    <text evidence="3">The sequence shown here is derived from an EMBL/GenBank/DDBJ whole genome shotgun (WGS) entry which is preliminary data.</text>
</comment>
<proteinExistence type="predicted"/>
<reference evidence="3" key="1">
    <citation type="submission" date="2022-10" db="EMBL/GenBank/DDBJ databases">
        <authorList>
            <person name="Chen Y."/>
            <person name="Dougan E. K."/>
            <person name="Chan C."/>
            <person name="Rhodes N."/>
            <person name="Thang M."/>
        </authorList>
    </citation>
    <scope>NUCLEOTIDE SEQUENCE</scope>
</reference>
<keyword evidence="1" id="KW-0433">Leucine-rich repeat</keyword>
<dbReference type="EMBL" id="CAMXCT030005735">
    <property type="protein sequence ID" value="CAL4800466.1"/>
    <property type="molecule type" value="Genomic_DNA"/>
</dbReference>
<organism evidence="3">
    <name type="scientific">Cladocopium goreaui</name>
    <dbReference type="NCBI Taxonomy" id="2562237"/>
    <lineage>
        <taxon>Eukaryota</taxon>
        <taxon>Sar</taxon>
        <taxon>Alveolata</taxon>
        <taxon>Dinophyceae</taxon>
        <taxon>Suessiales</taxon>
        <taxon>Symbiodiniaceae</taxon>
        <taxon>Cladocopium</taxon>
    </lineage>
</organism>
<keyword evidence="5" id="KW-0675">Receptor</keyword>
<evidence type="ECO:0000256" key="2">
    <source>
        <dbReference type="ARBA" id="ARBA00022737"/>
    </source>
</evidence>
<dbReference type="Pfam" id="PF13855">
    <property type="entry name" value="LRR_8"/>
    <property type="match status" value="1"/>
</dbReference>
<sequence length="128" mass="14261">MHPGHVAEPVAGVACRRLSGLKFGQNGILDMSQNKLQDLPPKVFDSLELDRLNLQNNNLIQLHAGTFQGLTFGRYCSRCILDMSQNQLQVLHAEAFQGLKFGQNGILDMSQNKLQDLPPKVFDSLELD</sequence>
<dbReference type="PANTHER" id="PTHR24366">
    <property type="entry name" value="IG(IMMUNOGLOBULIN) AND LRR(LEUCINE RICH REPEAT) DOMAINS"/>
    <property type="match status" value="1"/>
</dbReference>
<reference evidence="4" key="2">
    <citation type="submission" date="2024-04" db="EMBL/GenBank/DDBJ databases">
        <authorList>
            <person name="Chen Y."/>
            <person name="Shah S."/>
            <person name="Dougan E. K."/>
            <person name="Thang M."/>
            <person name="Chan C."/>
        </authorList>
    </citation>
    <scope>NUCLEOTIDE SEQUENCE [LARGE SCALE GENOMIC DNA]</scope>
</reference>
<dbReference type="EMBL" id="CAMXCT020005735">
    <property type="protein sequence ID" value="CAL1166529.1"/>
    <property type="molecule type" value="Genomic_DNA"/>
</dbReference>
<evidence type="ECO:0000313" key="3">
    <source>
        <dbReference type="EMBL" id="CAI4013154.1"/>
    </source>
</evidence>
<evidence type="ECO:0000313" key="6">
    <source>
        <dbReference type="Proteomes" id="UP001152797"/>
    </source>
</evidence>
<evidence type="ECO:0000256" key="1">
    <source>
        <dbReference type="ARBA" id="ARBA00022614"/>
    </source>
</evidence>
<protein>
    <submittedName>
        <fullName evidence="5">Leucine-rich repeat-containing G-protein coupled receptor 4</fullName>
    </submittedName>
</protein>
<keyword evidence="6" id="KW-1185">Reference proteome</keyword>
<dbReference type="SMART" id="SM00369">
    <property type="entry name" value="LRR_TYP"/>
    <property type="match status" value="4"/>
</dbReference>
<evidence type="ECO:0000313" key="4">
    <source>
        <dbReference type="EMBL" id="CAL1166529.1"/>
    </source>
</evidence>
<dbReference type="AlphaFoldDB" id="A0A9P1GK09"/>
<dbReference type="EMBL" id="CAMXCT010005735">
    <property type="protein sequence ID" value="CAI4013154.1"/>
    <property type="molecule type" value="Genomic_DNA"/>
</dbReference>
<name>A0A9P1GK09_9DINO</name>